<evidence type="ECO:0000313" key="7">
    <source>
        <dbReference type="EMBL" id="ASF47854.1"/>
    </source>
</evidence>
<dbReference type="OrthoDB" id="9816479at2"/>
<gene>
    <name evidence="8" type="primary">era</name>
    <name evidence="8" type="ORF">AADEFJLK_04199</name>
    <name evidence="7" type="ORF">CEK71_18265</name>
</gene>
<dbReference type="AlphaFoldDB" id="A0A1Z4C2V8"/>
<comment type="subcellular location">
    <subcellularLocation>
        <location evidence="1">Membrane</location>
    </subcellularLocation>
</comment>
<reference evidence="7 9" key="1">
    <citation type="submission" date="2017-06" db="EMBL/GenBank/DDBJ databases">
        <title>Genome Sequencing of the methanotroph Methylovulum psychrotolerants str. HV10-M2 isolated from a high-altitude environment.</title>
        <authorList>
            <person name="Mateos-Rivera A."/>
        </authorList>
    </citation>
    <scope>NUCLEOTIDE SEQUENCE [LARGE SCALE GENOMIC DNA]</scope>
    <source>
        <strain evidence="7 9">HV10_M2</strain>
    </source>
</reference>
<feature type="domain" description="Dynamin N-terminal" evidence="6">
    <location>
        <begin position="65"/>
        <end position="255"/>
    </location>
</feature>
<evidence type="ECO:0000256" key="1">
    <source>
        <dbReference type="ARBA" id="ARBA00004370"/>
    </source>
</evidence>
<evidence type="ECO:0000313" key="8">
    <source>
        <dbReference type="EMBL" id="POZ49992.1"/>
    </source>
</evidence>
<keyword evidence="4" id="KW-0342">GTP-binding</keyword>
<reference evidence="8 10" key="2">
    <citation type="submission" date="2017-11" db="EMBL/GenBank/DDBJ databases">
        <title>Draft Genome Sequence of Methylobacter psychrotolerans Sph1T, an Obligate Methanotroph from Low-Temperature Environments.</title>
        <authorList>
            <person name="Oshkin I.Y."/>
            <person name="Miroshnikov K."/>
            <person name="Belova S.E."/>
            <person name="Korzhenkov A."/>
            <person name="Toshchakov S.V."/>
            <person name="Dedysh S.N."/>
        </authorList>
    </citation>
    <scope>NUCLEOTIDE SEQUENCE [LARGE SCALE GENOMIC DNA]</scope>
    <source>
        <strain evidence="8 10">Sph1</strain>
    </source>
</reference>
<evidence type="ECO:0000313" key="9">
    <source>
        <dbReference type="Proteomes" id="UP000197019"/>
    </source>
</evidence>
<dbReference type="InterPro" id="IPR027094">
    <property type="entry name" value="Mitofusin_fam"/>
</dbReference>
<accession>A0A1Z4C2V8</accession>
<keyword evidence="3" id="KW-0378">Hydrolase</keyword>
<dbReference type="InterPro" id="IPR027417">
    <property type="entry name" value="P-loop_NTPase"/>
</dbReference>
<dbReference type="RefSeq" id="WP_088620724.1">
    <property type="nucleotide sequence ID" value="NZ_CP022129.1"/>
</dbReference>
<proteinExistence type="predicted"/>
<dbReference type="Proteomes" id="UP000237423">
    <property type="component" value="Unassembled WGS sequence"/>
</dbReference>
<sequence length="808" mass="92952">MATWLETCQQQLIRLEKTAVLVDKLDTLCGKTQTDLPAELLQKLAIEQQRLNNQLERLRANRFEVAVIGLEKAGKSALLNAWLGQEILPSARERCTFTSTEIWSAQTEHDQLLRIEYYSKEEIGILQAQRRDALASNLLSEKEKKEIQEDLDDTEKHLDAIAEFTKLKSGFSQTFIDISEISHHLQEAIFKNRAQSLAIKRIQLKTVRLRSDRDIIFHDVPGFNSGILMHAEQALERLKKCDAIIYAKEMKQPSITGPEKEMLIVTDAEDPAIRVADKVFVVLTQVDALDDPIDFKETYEKHKNYWPAVPERRLIPVCARAHLVEFGIPSEDTLRRSKSADDKAKLKKLGITDGLPILKESVNYYIDNERALVLQKRCDALVNNMRYYASDILQKLEPLYASFADSDSDSHEDNLLGKEFNQWWGREWQRIKKDFDVWYSESIQGRTEADALGAEHQELAALHDAYDEKIEALLANLSTAQPDELKRIYTAGGTISMPDSREGNYKIREELFREIQQKFETELTDELAQALQALIDQIVRKTQELLWETEDVRKTLLHSQMDEAIEQARIRHGFQVLFLRFGRVAVEAFIAKPLQARERLLNERAAEIKTLEAFYLSTNDQPKQEGRLTHYLRYGLWEKAISRIPVAVSKAARAAKAGSELAETVADAALAVSGRGSRSKAVVVQEVVESVAAFKEELERSPEPINFEQVVEEINGDLAALEDYLKNSVFYAAGFITYCNQELERIRNRFKEIEDNERQWIGIIRTAVKYERNPRIPYNISHSKRDFRLRREIALELREVRDSYTHLY</sequence>
<dbReference type="Gene3D" id="3.40.50.300">
    <property type="entry name" value="P-loop containing nucleotide triphosphate hydrolases"/>
    <property type="match status" value="1"/>
</dbReference>
<dbReference type="GO" id="GO:0005525">
    <property type="term" value="F:GTP binding"/>
    <property type="evidence" value="ECO:0007669"/>
    <property type="project" value="UniProtKB-KW"/>
</dbReference>
<dbReference type="GO" id="GO:0003924">
    <property type="term" value="F:GTPase activity"/>
    <property type="evidence" value="ECO:0007669"/>
    <property type="project" value="InterPro"/>
</dbReference>
<keyword evidence="9" id="KW-1185">Reference proteome</keyword>
<dbReference type="PANTHER" id="PTHR10465">
    <property type="entry name" value="TRANSMEMBRANE GTPASE FZO1"/>
    <property type="match status" value="1"/>
</dbReference>
<dbReference type="CDD" id="cd00882">
    <property type="entry name" value="Ras_like_GTPase"/>
    <property type="match status" value="1"/>
</dbReference>
<dbReference type="KEGG" id="mpsy:CEK71_18265"/>
<keyword evidence="5" id="KW-0472">Membrane</keyword>
<keyword evidence="2" id="KW-0547">Nucleotide-binding</keyword>
<evidence type="ECO:0000256" key="3">
    <source>
        <dbReference type="ARBA" id="ARBA00022801"/>
    </source>
</evidence>
<evidence type="ECO:0000256" key="2">
    <source>
        <dbReference type="ARBA" id="ARBA00022741"/>
    </source>
</evidence>
<dbReference type="SUPFAM" id="SSF52540">
    <property type="entry name" value="P-loop containing nucleoside triphosphate hydrolases"/>
    <property type="match status" value="1"/>
</dbReference>
<dbReference type="EMBL" id="PGFZ01000017">
    <property type="protein sequence ID" value="POZ49992.1"/>
    <property type="molecule type" value="Genomic_DNA"/>
</dbReference>
<dbReference type="Proteomes" id="UP000197019">
    <property type="component" value="Chromosome"/>
</dbReference>
<dbReference type="Pfam" id="PF00350">
    <property type="entry name" value="Dynamin_N"/>
    <property type="match status" value="1"/>
</dbReference>
<dbReference type="EMBL" id="CP022129">
    <property type="protein sequence ID" value="ASF47854.1"/>
    <property type="molecule type" value="Genomic_DNA"/>
</dbReference>
<organism evidence="7 9">
    <name type="scientific">Methylovulum psychrotolerans</name>
    <dbReference type="NCBI Taxonomy" id="1704499"/>
    <lineage>
        <taxon>Bacteria</taxon>
        <taxon>Pseudomonadati</taxon>
        <taxon>Pseudomonadota</taxon>
        <taxon>Gammaproteobacteria</taxon>
        <taxon>Methylococcales</taxon>
        <taxon>Methylococcaceae</taxon>
        <taxon>Methylovulum</taxon>
    </lineage>
</organism>
<evidence type="ECO:0000256" key="5">
    <source>
        <dbReference type="ARBA" id="ARBA00023136"/>
    </source>
</evidence>
<name>A0A1Z4C2V8_9GAMM</name>
<evidence type="ECO:0000256" key="4">
    <source>
        <dbReference type="ARBA" id="ARBA00023134"/>
    </source>
</evidence>
<protein>
    <submittedName>
        <fullName evidence="8">GTPase Era</fullName>
    </submittedName>
</protein>
<dbReference type="PANTHER" id="PTHR10465:SF0">
    <property type="entry name" value="SARCALUMENIN"/>
    <property type="match status" value="1"/>
</dbReference>
<dbReference type="InterPro" id="IPR045063">
    <property type="entry name" value="Dynamin_N"/>
</dbReference>
<evidence type="ECO:0000313" key="10">
    <source>
        <dbReference type="Proteomes" id="UP000237423"/>
    </source>
</evidence>
<dbReference type="GO" id="GO:0016020">
    <property type="term" value="C:membrane"/>
    <property type="evidence" value="ECO:0007669"/>
    <property type="project" value="UniProtKB-SubCell"/>
</dbReference>
<evidence type="ECO:0000259" key="6">
    <source>
        <dbReference type="Pfam" id="PF00350"/>
    </source>
</evidence>